<organism evidence="16 17">
    <name type="scientific">Pseudolactococcus piscium MKFS47</name>
    <dbReference type="NCBI Taxonomy" id="297352"/>
    <lineage>
        <taxon>Bacteria</taxon>
        <taxon>Bacillati</taxon>
        <taxon>Bacillota</taxon>
        <taxon>Bacilli</taxon>
        <taxon>Lactobacillales</taxon>
        <taxon>Streptococcaceae</taxon>
        <taxon>Pseudolactococcus</taxon>
    </lineage>
</organism>
<dbReference type="InterPro" id="IPR005953">
    <property type="entry name" value="ATP_synth_csu_bac/chlpt"/>
</dbReference>
<evidence type="ECO:0000313" key="16">
    <source>
        <dbReference type="EMBL" id="CEN28058.1"/>
    </source>
</evidence>
<evidence type="ECO:0000259" key="15">
    <source>
        <dbReference type="Pfam" id="PF00137"/>
    </source>
</evidence>
<evidence type="ECO:0000256" key="10">
    <source>
        <dbReference type="ARBA" id="ARBA00023121"/>
    </source>
</evidence>
<name>A0A0D6DVS4_9LACT</name>
<dbReference type="PRINTS" id="PR00124">
    <property type="entry name" value="ATPASEC"/>
</dbReference>
<comment type="subcellular location">
    <subcellularLocation>
        <location evidence="1 14">Cell membrane</location>
        <topology evidence="1 14">Multi-pass membrane protein</topology>
    </subcellularLocation>
</comment>
<evidence type="ECO:0000256" key="3">
    <source>
        <dbReference type="ARBA" id="ARBA00022448"/>
    </source>
</evidence>
<accession>A0A0D6DVS4</accession>
<dbReference type="InterPro" id="IPR038662">
    <property type="entry name" value="ATP_synth_F0_csu_sf"/>
</dbReference>
<reference evidence="17" key="1">
    <citation type="submission" date="2015-01" db="EMBL/GenBank/DDBJ databases">
        <authorList>
            <person name="Andreevskaya M."/>
        </authorList>
    </citation>
    <scope>NUCLEOTIDE SEQUENCE [LARGE SCALE GENOMIC DNA]</scope>
    <source>
        <strain evidence="17">MKFS47</strain>
    </source>
</reference>
<comment type="function">
    <text evidence="13 14">F(1)F(0) ATP synthase produces ATP from ADP in the presence of a proton or sodium gradient. F-type ATPases consist of two structural domains, F(1) containing the extramembraneous catalytic core and F(0) containing the membrane proton channel, linked together by a central stalk and a peripheral stalk. During catalysis, ATP synthesis in the catalytic domain of F(1) is coupled via a rotary mechanism of the central stalk subunits to proton translocation.</text>
</comment>
<proteinExistence type="inferred from homology"/>
<dbReference type="CDD" id="cd18185">
    <property type="entry name" value="ATP-synt_Fo_c_ATPE"/>
    <property type="match status" value="1"/>
</dbReference>
<evidence type="ECO:0000256" key="9">
    <source>
        <dbReference type="ARBA" id="ARBA00023065"/>
    </source>
</evidence>
<comment type="caution">
    <text evidence="14">Lacks conserved residue(s) required for the propagation of feature annotation.</text>
</comment>
<evidence type="ECO:0000256" key="4">
    <source>
        <dbReference type="ARBA" id="ARBA00022475"/>
    </source>
</evidence>
<keyword evidence="6 14" id="KW-0812">Transmembrane</keyword>
<feature type="transmembrane region" description="Helical" evidence="14">
    <location>
        <begin position="44"/>
        <end position="65"/>
    </location>
</feature>
<dbReference type="NCBIfam" id="TIGR01260">
    <property type="entry name" value="ATP_synt_c"/>
    <property type="match status" value="1"/>
</dbReference>
<dbReference type="HOGENOM" id="CLU_148047_5_2_9"/>
<dbReference type="InterPro" id="IPR035921">
    <property type="entry name" value="F/V-ATP_Csub_sf"/>
</dbReference>
<dbReference type="GO" id="GO:0046933">
    <property type="term" value="F:proton-transporting ATP synthase activity, rotational mechanism"/>
    <property type="evidence" value="ECO:0007669"/>
    <property type="project" value="UniProtKB-UniRule"/>
</dbReference>
<dbReference type="FunFam" id="1.20.20.10:FF:000002">
    <property type="entry name" value="ATP synthase subunit c"/>
    <property type="match status" value="1"/>
</dbReference>
<comment type="similarity">
    <text evidence="2 14">Belongs to the ATPase C chain family.</text>
</comment>
<evidence type="ECO:0000256" key="6">
    <source>
        <dbReference type="ARBA" id="ARBA00022692"/>
    </source>
</evidence>
<evidence type="ECO:0000256" key="7">
    <source>
        <dbReference type="ARBA" id="ARBA00022781"/>
    </source>
</evidence>
<keyword evidence="11 14" id="KW-0472">Membrane</keyword>
<dbReference type="SUPFAM" id="SSF81333">
    <property type="entry name" value="F1F0 ATP synthase subunit C"/>
    <property type="match status" value="1"/>
</dbReference>
<dbReference type="Proteomes" id="UP000033166">
    <property type="component" value="Chromosome I"/>
</dbReference>
<evidence type="ECO:0000256" key="11">
    <source>
        <dbReference type="ARBA" id="ARBA00023136"/>
    </source>
</evidence>
<sequence>MPLGIIALGLAALGATIGNGIIVGNILNAVARQPELENKLRTYMFLGIAFIEGLFFIVLAMTFVLK</sequence>
<dbReference type="EMBL" id="LN774769">
    <property type="protein sequence ID" value="CEN28058.1"/>
    <property type="molecule type" value="Genomic_DNA"/>
</dbReference>
<dbReference type="GO" id="GO:0005886">
    <property type="term" value="C:plasma membrane"/>
    <property type="evidence" value="ECO:0007669"/>
    <property type="project" value="UniProtKB-SubCell"/>
</dbReference>
<evidence type="ECO:0000256" key="5">
    <source>
        <dbReference type="ARBA" id="ARBA00022547"/>
    </source>
</evidence>
<keyword evidence="12 14" id="KW-0066">ATP synthesis</keyword>
<evidence type="ECO:0000256" key="12">
    <source>
        <dbReference type="ARBA" id="ARBA00023310"/>
    </source>
</evidence>
<dbReference type="GO" id="GO:0008289">
    <property type="term" value="F:lipid binding"/>
    <property type="evidence" value="ECO:0007669"/>
    <property type="project" value="UniProtKB-KW"/>
</dbReference>
<dbReference type="Pfam" id="PF00137">
    <property type="entry name" value="ATP-synt_C"/>
    <property type="match status" value="1"/>
</dbReference>
<dbReference type="GO" id="GO:0045259">
    <property type="term" value="C:proton-transporting ATP synthase complex"/>
    <property type="evidence" value="ECO:0007669"/>
    <property type="project" value="UniProtKB-KW"/>
</dbReference>
<protein>
    <recommendedName>
        <fullName evidence="14">ATP synthase subunit c</fullName>
    </recommendedName>
    <alternativeName>
        <fullName evidence="14">ATP synthase F(0) sector subunit c</fullName>
    </alternativeName>
    <alternativeName>
        <fullName evidence="14">F-type ATPase subunit c</fullName>
        <shortName evidence="14">F-ATPase subunit c</shortName>
    </alternativeName>
    <alternativeName>
        <fullName evidence="14">Lipid-binding protein</fullName>
    </alternativeName>
</protein>
<comment type="function">
    <text evidence="14">Key component of the F(0) channel; it plays a direct role in translocation across the membrane. A homomeric c-ring of between 10-14 subunits forms the central stalk rotor element with the F(1) delta and epsilon subunits.</text>
</comment>
<evidence type="ECO:0000256" key="14">
    <source>
        <dbReference type="HAMAP-Rule" id="MF_01396"/>
    </source>
</evidence>
<dbReference type="RefSeq" id="WP_047915245.1">
    <property type="nucleotide sequence ID" value="NZ_LN774769.1"/>
</dbReference>
<dbReference type="AlphaFoldDB" id="A0A0D6DVS4"/>
<dbReference type="HAMAP" id="MF_01396">
    <property type="entry name" value="ATP_synth_c_bact"/>
    <property type="match status" value="1"/>
</dbReference>
<dbReference type="KEGG" id="lpk:LACPI_0858"/>
<dbReference type="GO" id="GO:0033177">
    <property type="term" value="C:proton-transporting two-sector ATPase complex, proton-transporting domain"/>
    <property type="evidence" value="ECO:0007669"/>
    <property type="project" value="InterPro"/>
</dbReference>
<keyword evidence="4 14" id="KW-1003">Cell membrane</keyword>
<keyword evidence="5 14" id="KW-0138">CF(0)</keyword>
<feature type="domain" description="V-ATPase proteolipid subunit C-like" evidence="15">
    <location>
        <begin position="6"/>
        <end position="65"/>
    </location>
</feature>
<evidence type="ECO:0000256" key="8">
    <source>
        <dbReference type="ARBA" id="ARBA00022989"/>
    </source>
</evidence>
<evidence type="ECO:0000256" key="13">
    <source>
        <dbReference type="ARBA" id="ARBA00025198"/>
    </source>
</evidence>
<evidence type="ECO:0000313" key="17">
    <source>
        <dbReference type="Proteomes" id="UP000033166"/>
    </source>
</evidence>
<dbReference type="InterPro" id="IPR002379">
    <property type="entry name" value="ATPase_proteolipid_c-like_dom"/>
</dbReference>
<dbReference type="InterPro" id="IPR020537">
    <property type="entry name" value="ATP_synth_F0_csu_DDCD_BS"/>
</dbReference>
<gene>
    <name evidence="14 16" type="primary">atpE</name>
    <name evidence="16" type="ORF">LACPI_0858</name>
</gene>
<keyword evidence="7 14" id="KW-0375">Hydrogen ion transport</keyword>
<dbReference type="PROSITE" id="PS00605">
    <property type="entry name" value="ATPASE_C"/>
    <property type="match status" value="1"/>
</dbReference>
<dbReference type="GeneID" id="71636334"/>
<keyword evidence="10 14" id="KW-0446">Lipid-binding</keyword>
<evidence type="ECO:0000256" key="2">
    <source>
        <dbReference type="ARBA" id="ARBA00006704"/>
    </source>
</evidence>
<feature type="site" description="Reversibly protonated during proton transport" evidence="14">
    <location>
        <position position="52"/>
    </location>
</feature>
<keyword evidence="9 14" id="KW-0406">Ion transport</keyword>
<dbReference type="InterPro" id="IPR000454">
    <property type="entry name" value="ATP_synth_F0_csu"/>
</dbReference>
<evidence type="ECO:0000256" key="1">
    <source>
        <dbReference type="ARBA" id="ARBA00004651"/>
    </source>
</evidence>
<keyword evidence="8 14" id="KW-1133">Transmembrane helix</keyword>
<dbReference type="Gene3D" id="1.20.20.10">
    <property type="entry name" value="F1F0 ATP synthase subunit C"/>
    <property type="match status" value="1"/>
</dbReference>
<dbReference type="STRING" id="1364.LP2241_20427"/>
<keyword evidence="3 14" id="KW-0813">Transport</keyword>